<evidence type="ECO:0000313" key="3">
    <source>
        <dbReference type="Proteomes" id="UP000681967"/>
    </source>
</evidence>
<dbReference type="AlphaFoldDB" id="A0A8S2WJ74"/>
<evidence type="ECO:0000313" key="2">
    <source>
        <dbReference type="EMBL" id="CAF4442842.1"/>
    </source>
</evidence>
<dbReference type="Pfam" id="PF25036">
    <property type="entry name" value="VPS13_VAB"/>
    <property type="match status" value="1"/>
</dbReference>
<proteinExistence type="predicted"/>
<feature type="domain" description="Vacuolar protein sorting-associated protein 13 VPS13 adaptor binding" evidence="1">
    <location>
        <begin position="3"/>
        <end position="73"/>
    </location>
</feature>
<organism evidence="2 3">
    <name type="scientific">Rotaria magnacalcarata</name>
    <dbReference type="NCBI Taxonomy" id="392030"/>
    <lineage>
        <taxon>Eukaryota</taxon>
        <taxon>Metazoa</taxon>
        <taxon>Spiralia</taxon>
        <taxon>Gnathifera</taxon>
        <taxon>Rotifera</taxon>
        <taxon>Eurotatoria</taxon>
        <taxon>Bdelloidea</taxon>
        <taxon>Philodinida</taxon>
        <taxon>Philodinidae</taxon>
        <taxon>Rotaria</taxon>
    </lineage>
</organism>
<reference evidence="2" key="1">
    <citation type="submission" date="2021-02" db="EMBL/GenBank/DDBJ databases">
        <authorList>
            <person name="Nowell W R."/>
        </authorList>
    </citation>
    <scope>NUCLEOTIDE SEQUENCE</scope>
</reference>
<gene>
    <name evidence="2" type="ORF">BYL167_LOCUS33398</name>
</gene>
<protein>
    <recommendedName>
        <fullName evidence="1">Vacuolar protein sorting-associated protein 13 VPS13 adaptor binding domain-containing protein</fullName>
    </recommendedName>
</protein>
<feature type="non-terminal residue" evidence="2">
    <location>
        <position position="76"/>
    </location>
</feature>
<dbReference type="Proteomes" id="UP000681967">
    <property type="component" value="Unassembled WGS sequence"/>
</dbReference>
<evidence type="ECO:0000259" key="1">
    <source>
        <dbReference type="Pfam" id="PF25036"/>
    </source>
</evidence>
<dbReference type="InterPro" id="IPR009543">
    <property type="entry name" value="VPS13_VAB"/>
</dbReference>
<dbReference type="EMBL" id="CAJOBH010064775">
    <property type="protein sequence ID" value="CAF4442842.1"/>
    <property type="molecule type" value="Genomic_DNA"/>
</dbReference>
<sequence length="76" mass="8757">MLVFIDVTMTDSSMRLITIRSPIEIRNQLLTPIDIRLKCGSGSLHDIRLEPNETRSLPLQFCPTLRQFQVRPADFT</sequence>
<accession>A0A8S2WJ74</accession>
<comment type="caution">
    <text evidence="2">The sequence shown here is derived from an EMBL/GenBank/DDBJ whole genome shotgun (WGS) entry which is preliminary data.</text>
</comment>
<name>A0A8S2WJ74_9BILA</name>